<organism evidence="1">
    <name type="scientific">uncultured Caudovirales phage</name>
    <dbReference type="NCBI Taxonomy" id="2100421"/>
    <lineage>
        <taxon>Viruses</taxon>
        <taxon>Duplodnaviria</taxon>
        <taxon>Heunggongvirae</taxon>
        <taxon>Uroviricota</taxon>
        <taxon>Caudoviricetes</taxon>
        <taxon>Peduoviridae</taxon>
        <taxon>Maltschvirus</taxon>
        <taxon>Maltschvirus maltsch</taxon>
    </lineage>
</organism>
<proteinExistence type="predicted"/>
<sequence length="100" mass="11842">MMRCVAAGESVRGFYENTIAENIVVIRAKKDNEGVTEQRLRTLMYVLSLPHIAEKDRKDIYEWMPLPGDPTPEERKAMQEKAMKKEFDQYEEIFKRMRSK</sequence>
<accession>A0A6J5M469</accession>
<gene>
    <name evidence="1" type="ORF">UFOVP402_18</name>
</gene>
<evidence type="ECO:0000313" key="1">
    <source>
        <dbReference type="EMBL" id="CAB4140283.1"/>
    </source>
</evidence>
<dbReference type="EMBL" id="LR796374">
    <property type="protein sequence ID" value="CAB4140283.1"/>
    <property type="molecule type" value="Genomic_DNA"/>
</dbReference>
<reference evidence="1" key="1">
    <citation type="submission" date="2020-04" db="EMBL/GenBank/DDBJ databases">
        <authorList>
            <person name="Chiriac C."/>
            <person name="Salcher M."/>
            <person name="Ghai R."/>
            <person name="Kavagutti S V."/>
        </authorList>
    </citation>
    <scope>NUCLEOTIDE SEQUENCE</scope>
</reference>
<name>A0A6J5M469_9CAUD</name>
<protein>
    <submittedName>
        <fullName evidence="1">Uncharacterized protein</fullName>
    </submittedName>
</protein>